<dbReference type="InterPro" id="IPR050881">
    <property type="entry name" value="LL-DAP_aminotransferase"/>
</dbReference>
<keyword evidence="3" id="KW-0808">Transferase</keyword>
<evidence type="ECO:0000259" key="4">
    <source>
        <dbReference type="Pfam" id="PF00155"/>
    </source>
</evidence>
<keyword evidence="2 5" id="KW-0032">Aminotransferase</keyword>
<evidence type="ECO:0000256" key="1">
    <source>
        <dbReference type="ARBA" id="ARBA00001933"/>
    </source>
</evidence>
<dbReference type="PANTHER" id="PTHR42832">
    <property type="entry name" value="AMINO ACID AMINOTRANSFERASE"/>
    <property type="match status" value="1"/>
</dbReference>
<dbReference type="Gene3D" id="3.40.640.10">
    <property type="entry name" value="Type I PLP-dependent aspartate aminotransferase-like (Major domain)"/>
    <property type="match status" value="1"/>
</dbReference>
<evidence type="ECO:0000313" key="5">
    <source>
        <dbReference type="EMBL" id="MFD1608205.1"/>
    </source>
</evidence>
<protein>
    <submittedName>
        <fullName evidence="5">Pyridoxal phosphate-dependent aminotransferase</fullName>
    </submittedName>
</protein>
<comment type="cofactor">
    <cofactor evidence="1">
        <name>pyridoxal 5'-phosphate</name>
        <dbReference type="ChEBI" id="CHEBI:597326"/>
    </cofactor>
</comment>
<dbReference type="Pfam" id="PF00155">
    <property type="entry name" value="Aminotran_1_2"/>
    <property type="match status" value="1"/>
</dbReference>
<evidence type="ECO:0000313" key="6">
    <source>
        <dbReference type="Proteomes" id="UP001597221"/>
    </source>
</evidence>
<accession>A0ABW4HSR5</accession>
<dbReference type="Proteomes" id="UP001597221">
    <property type="component" value="Unassembled WGS sequence"/>
</dbReference>
<dbReference type="NCBIfam" id="NF005977">
    <property type="entry name" value="PRK08068.1"/>
    <property type="match status" value="1"/>
</dbReference>
<reference evidence="6" key="1">
    <citation type="journal article" date="2019" name="Int. J. Syst. Evol. Microbiol.">
        <title>The Global Catalogue of Microorganisms (GCM) 10K type strain sequencing project: providing services to taxonomists for standard genome sequencing and annotation.</title>
        <authorList>
            <consortium name="The Broad Institute Genomics Platform"/>
            <consortium name="The Broad Institute Genome Sequencing Center for Infectious Disease"/>
            <person name="Wu L."/>
            <person name="Ma J."/>
        </authorList>
    </citation>
    <scope>NUCLEOTIDE SEQUENCE [LARGE SCALE GENOMIC DNA]</scope>
    <source>
        <strain evidence="6">CGMCC 1.12376</strain>
    </source>
</reference>
<sequence>MEFSNRLKSLPTQFFATLVEKVNKAEAEGRDVIKLGQGNPDQPTPDHIVKALQQSAADPQTHKYSPFRGTAELKQAAADFYKREYNVDIDPETEVAILFGTKIGLVELPLALMNEGELMLLPDPGYPDYLSGVGLADVRFDVMPLVRENGFLPDYDKLSPEQLEEAKLLYLNYPNNPTGATASKEFFEETVKLGKEHGIGIVHDFAYGAIGFDGKKPVSFLEADGAKDTGIELYTLSKTYNMAGWRIGFAVGNAEMIEAINLLQDHLFVSMFPAIQHAAAVALTEDQTCVDELVQLYEGRRNALIAECKRIGWDVEAPQGSFFAWLPVPKGFTSEEFADFLLEKADVAVAAGKGFGSFGEGYVRIGLLVDEERLKEAVQRIEKLNIFIKDENYQKYS</sequence>
<comment type="caution">
    <text evidence="5">The sequence shown here is derived from an EMBL/GenBank/DDBJ whole genome shotgun (WGS) entry which is preliminary data.</text>
</comment>
<dbReference type="InterPro" id="IPR004839">
    <property type="entry name" value="Aminotransferase_I/II_large"/>
</dbReference>
<evidence type="ECO:0000256" key="3">
    <source>
        <dbReference type="ARBA" id="ARBA00022679"/>
    </source>
</evidence>
<proteinExistence type="predicted"/>
<gene>
    <name evidence="5" type="ORF">ACFSBH_11110</name>
</gene>
<dbReference type="RefSeq" id="WP_379597518.1">
    <property type="nucleotide sequence ID" value="NZ_JBHUDE010000048.1"/>
</dbReference>
<name>A0ABW4HSR5_9BACI</name>
<dbReference type="InterPro" id="IPR015422">
    <property type="entry name" value="PyrdxlP-dep_Trfase_small"/>
</dbReference>
<dbReference type="Gene3D" id="3.90.1150.10">
    <property type="entry name" value="Aspartate Aminotransferase, domain 1"/>
    <property type="match status" value="1"/>
</dbReference>
<dbReference type="PANTHER" id="PTHR42832:SF3">
    <property type="entry name" value="L-GLUTAMINE--4-(METHYLSULFANYL)-2-OXOBUTANOATE AMINOTRANSFERASE"/>
    <property type="match status" value="1"/>
</dbReference>
<keyword evidence="6" id="KW-1185">Reference proteome</keyword>
<dbReference type="InterPro" id="IPR015424">
    <property type="entry name" value="PyrdxlP-dep_Trfase"/>
</dbReference>
<dbReference type="GO" id="GO:0008483">
    <property type="term" value="F:transaminase activity"/>
    <property type="evidence" value="ECO:0007669"/>
    <property type="project" value="UniProtKB-KW"/>
</dbReference>
<dbReference type="InterPro" id="IPR015421">
    <property type="entry name" value="PyrdxlP-dep_Trfase_major"/>
</dbReference>
<dbReference type="EMBL" id="JBHUDE010000048">
    <property type="protein sequence ID" value="MFD1608205.1"/>
    <property type="molecule type" value="Genomic_DNA"/>
</dbReference>
<evidence type="ECO:0000256" key="2">
    <source>
        <dbReference type="ARBA" id="ARBA00022576"/>
    </source>
</evidence>
<feature type="domain" description="Aminotransferase class I/classII large" evidence="4">
    <location>
        <begin position="31"/>
        <end position="381"/>
    </location>
</feature>
<dbReference type="SUPFAM" id="SSF53383">
    <property type="entry name" value="PLP-dependent transferases"/>
    <property type="match status" value="1"/>
</dbReference>
<dbReference type="CDD" id="cd00609">
    <property type="entry name" value="AAT_like"/>
    <property type="match status" value="1"/>
</dbReference>
<organism evidence="5 6">
    <name type="scientific">Oceanobacillus luteolus</name>
    <dbReference type="NCBI Taxonomy" id="1274358"/>
    <lineage>
        <taxon>Bacteria</taxon>
        <taxon>Bacillati</taxon>
        <taxon>Bacillota</taxon>
        <taxon>Bacilli</taxon>
        <taxon>Bacillales</taxon>
        <taxon>Bacillaceae</taxon>
        <taxon>Oceanobacillus</taxon>
    </lineage>
</organism>